<dbReference type="Pfam" id="PF01176">
    <property type="entry name" value="eIF-1a"/>
    <property type="match status" value="1"/>
</dbReference>
<comment type="caution">
    <text evidence="7">The sequence shown here is derived from an EMBL/GenBank/DDBJ whole genome shotgun (WGS) entry which is preliminary data.</text>
</comment>
<proteinExistence type="inferred from homology"/>
<dbReference type="Proteomes" id="UP001192346">
    <property type="component" value="Unassembled WGS sequence"/>
</dbReference>
<evidence type="ECO:0000313" key="7">
    <source>
        <dbReference type="EMBL" id="MBP3059397.1"/>
    </source>
</evidence>
<dbReference type="Gene3D" id="2.40.50.140">
    <property type="entry name" value="Nucleic acid-binding proteins"/>
    <property type="match status" value="1"/>
</dbReference>
<evidence type="ECO:0000313" key="8">
    <source>
        <dbReference type="Proteomes" id="UP001192346"/>
    </source>
</evidence>
<keyword evidence="3 5" id="KW-0648">Protein biosynthesis</keyword>
<evidence type="ECO:0000256" key="5">
    <source>
        <dbReference type="PROSITE-ProRule" id="PRU00181"/>
    </source>
</evidence>
<dbReference type="PANTHER" id="PTHR33370:SF1">
    <property type="entry name" value="TRANSLATION INITIATION FACTOR IF-1, CHLOROPLASTIC"/>
    <property type="match status" value="1"/>
</dbReference>
<reference evidence="7" key="1">
    <citation type="submission" date="2019-10" db="EMBL/GenBank/DDBJ databases">
        <title>Whole Genome Sequencing and Characterization of Texas Phoenix Palm Decline Phytoplasma Belongs to Lethal Yellowing (16SrIV) Group.</title>
        <authorList>
            <person name="Bao M."/>
        </authorList>
    </citation>
    <scope>NUCLEOTIDE SEQUENCE [LARGE SCALE GENOMIC DNA]</scope>
    <source>
        <strain evidence="7">ACPD</strain>
    </source>
</reference>
<evidence type="ECO:0000256" key="4">
    <source>
        <dbReference type="NCBIfam" id="TIGR00008"/>
    </source>
</evidence>
<evidence type="ECO:0000259" key="6">
    <source>
        <dbReference type="PROSITE" id="PS50832"/>
    </source>
</evidence>
<dbReference type="InterPro" id="IPR012340">
    <property type="entry name" value="NA-bd_OB-fold"/>
</dbReference>
<comment type="similarity">
    <text evidence="1">Belongs to the IF-1 family.</text>
</comment>
<dbReference type="EMBL" id="VBRA02000009">
    <property type="protein sequence ID" value="MBP3059397.1"/>
    <property type="molecule type" value="Genomic_DNA"/>
</dbReference>
<dbReference type="InterPro" id="IPR006196">
    <property type="entry name" value="RNA-binding_domain_S1_IF1"/>
</dbReference>
<dbReference type="InterPro" id="IPR004368">
    <property type="entry name" value="TIF_IF1"/>
</dbReference>
<dbReference type="RefSeq" id="WP_138107925.1">
    <property type="nucleotide sequence ID" value="NZ_VBRA02000009.1"/>
</dbReference>
<gene>
    <name evidence="7" type="primary">infA</name>
    <name evidence="7" type="ORF">FEF22_001185</name>
</gene>
<accession>A0ABS5BKV2</accession>
<dbReference type="NCBIfam" id="TIGR00008">
    <property type="entry name" value="infA"/>
    <property type="match status" value="1"/>
</dbReference>
<dbReference type="GO" id="GO:0003743">
    <property type="term" value="F:translation initiation factor activity"/>
    <property type="evidence" value="ECO:0007669"/>
    <property type="project" value="UniProtKB-KW"/>
</dbReference>
<dbReference type="PANTHER" id="PTHR33370">
    <property type="entry name" value="TRANSLATION INITIATION FACTOR IF-1, CHLOROPLASTIC"/>
    <property type="match status" value="1"/>
</dbReference>
<evidence type="ECO:0000256" key="3">
    <source>
        <dbReference type="ARBA" id="ARBA00022917"/>
    </source>
</evidence>
<evidence type="ECO:0000256" key="2">
    <source>
        <dbReference type="ARBA" id="ARBA00022540"/>
    </source>
</evidence>
<keyword evidence="8" id="KW-1185">Reference proteome</keyword>
<dbReference type="SUPFAM" id="SSF50249">
    <property type="entry name" value="Nucleic acid-binding proteins"/>
    <property type="match status" value="1"/>
</dbReference>
<dbReference type="PROSITE" id="PS50832">
    <property type="entry name" value="S1_IF1_TYPE"/>
    <property type="match status" value="1"/>
</dbReference>
<organism evidence="7 8">
    <name type="scientific">Texas Phoenix palm phytoplasma</name>
    <dbReference type="NCBI Taxonomy" id="176709"/>
    <lineage>
        <taxon>Bacteria</taxon>
        <taxon>Bacillati</taxon>
        <taxon>Mycoplasmatota</taxon>
        <taxon>Mollicutes</taxon>
        <taxon>Acholeplasmatales</taxon>
        <taxon>Acholeplasmataceae</taxon>
        <taxon>Candidatus Phytoplasma</taxon>
        <taxon>16SrIV (Coconut lethal yellows group)</taxon>
    </lineage>
</organism>
<feature type="domain" description="S1-like" evidence="6">
    <location>
        <begin position="1"/>
        <end position="68"/>
    </location>
</feature>
<keyword evidence="2 5" id="KW-0396">Initiation factor</keyword>
<name>A0ABS5BKV2_9MOLU</name>
<evidence type="ECO:0000256" key="1">
    <source>
        <dbReference type="ARBA" id="ARBA00010939"/>
    </source>
</evidence>
<sequence>MNEKKNDIESDDALVIKILPNTKFQLKLSNGKIITAYISGKMRTNNIRILLGDLVKVDQKGRIIFRYINKK</sequence>
<protein>
    <recommendedName>
        <fullName evidence="4">Translation initiation factor IF-1</fullName>
    </recommendedName>
</protein>